<proteinExistence type="predicted"/>
<accession>A0ABY0TEX8</accession>
<comment type="caution">
    <text evidence="1">The sequence shown here is derived from an EMBL/GenBank/DDBJ whole genome shotgun (WGS) entry which is preliminary data.</text>
</comment>
<dbReference type="EMBL" id="FNKY01000001">
    <property type="protein sequence ID" value="SDQ72642.1"/>
    <property type="molecule type" value="Genomic_DNA"/>
</dbReference>
<name>A0ABY0TEX8_9PROT</name>
<evidence type="ECO:0000313" key="2">
    <source>
        <dbReference type="Proteomes" id="UP000183471"/>
    </source>
</evidence>
<keyword evidence="2" id="KW-1185">Reference proteome</keyword>
<dbReference type="PROSITE" id="PS51257">
    <property type="entry name" value="PROKAR_LIPOPROTEIN"/>
    <property type="match status" value="1"/>
</dbReference>
<protein>
    <recommendedName>
        <fullName evidence="3">DUF3829 domain-containing protein</fullName>
    </recommendedName>
</protein>
<organism evidence="1 2">
    <name type="scientific">Nitrosospira multiformis</name>
    <dbReference type="NCBI Taxonomy" id="1231"/>
    <lineage>
        <taxon>Bacteria</taxon>
        <taxon>Pseudomonadati</taxon>
        <taxon>Pseudomonadota</taxon>
        <taxon>Betaproteobacteria</taxon>
        <taxon>Nitrosomonadales</taxon>
        <taxon>Nitrosomonadaceae</taxon>
        <taxon>Nitrosospira</taxon>
    </lineage>
</organism>
<reference evidence="1 2" key="1">
    <citation type="submission" date="2016-10" db="EMBL/GenBank/DDBJ databases">
        <authorList>
            <person name="Varghese N."/>
            <person name="Submissions S."/>
        </authorList>
    </citation>
    <scope>NUCLEOTIDE SEQUENCE [LARGE SCALE GENOMIC DNA]</scope>
    <source>
        <strain evidence="1 2">Nl1</strain>
    </source>
</reference>
<dbReference type="Proteomes" id="UP000183471">
    <property type="component" value="Unassembled WGS sequence"/>
</dbReference>
<sequence>MISGGFRLTVVTVAAVLLTAGISGCASFKEVRTFASLSVNAAGYETLTRDYIGALDRRKQYQPQKFHGDLETMKIRREAQRASLNLLQQTVTDYMQGLGNLAAGDIRTFDRSLDDLSSSLNEATLLDRNEKEAIGALSTLLARTVTTLYRQHEMKRLIHDGNQPLQDVIAATRKIVKSGIVADLQTESALAGRYYDNFMLAPDNPVEPVAMALAKEARVEALDRVDNRIRSAQRYDAVLEKIAGGHQYLYDHRNRIGQDDFGRQFKPAIDELRTAYRNLLDVSR</sequence>
<evidence type="ECO:0008006" key="3">
    <source>
        <dbReference type="Google" id="ProtNLM"/>
    </source>
</evidence>
<gene>
    <name evidence="1" type="ORF">SAMN05216402_2033</name>
</gene>
<evidence type="ECO:0000313" key="1">
    <source>
        <dbReference type="EMBL" id="SDQ72642.1"/>
    </source>
</evidence>